<name>A0A6C0DW81_9ZZZZ</name>
<protein>
    <submittedName>
        <fullName evidence="1">Uncharacterized protein</fullName>
    </submittedName>
</protein>
<organism evidence="1">
    <name type="scientific">viral metagenome</name>
    <dbReference type="NCBI Taxonomy" id="1070528"/>
    <lineage>
        <taxon>unclassified sequences</taxon>
        <taxon>metagenomes</taxon>
        <taxon>organismal metagenomes</taxon>
    </lineage>
</organism>
<accession>A0A6C0DW81</accession>
<dbReference type="EMBL" id="MN739680">
    <property type="protein sequence ID" value="QHT20701.1"/>
    <property type="molecule type" value="Genomic_DNA"/>
</dbReference>
<dbReference type="AlphaFoldDB" id="A0A6C0DW81"/>
<proteinExistence type="predicted"/>
<evidence type="ECO:0000313" key="1">
    <source>
        <dbReference type="EMBL" id="QHT20701.1"/>
    </source>
</evidence>
<reference evidence="1" key="1">
    <citation type="journal article" date="2020" name="Nature">
        <title>Giant virus diversity and host interactions through global metagenomics.</title>
        <authorList>
            <person name="Schulz F."/>
            <person name="Roux S."/>
            <person name="Paez-Espino D."/>
            <person name="Jungbluth S."/>
            <person name="Walsh D.A."/>
            <person name="Denef V.J."/>
            <person name="McMahon K.D."/>
            <person name="Konstantinidis K.T."/>
            <person name="Eloe-Fadrosh E.A."/>
            <person name="Kyrpides N.C."/>
            <person name="Woyke T."/>
        </authorList>
    </citation>
    <scope>NUCLEOTIDE SEQUENCE</scope>
    <source>
        <strain evidence="1">GVMAG-M-3300023174-68</strain>
    </source>
</reference>
<sequence>MSFINKSVNFSQTDMLKKDFLLPLLEKYNMHMLIHGAYDTNVIMNLESQMISDVLIPNNNKKMYLYVTNKCIVDGSKDLYNILYFFPDEFSEMWYKKNGYSLENMISDFYLEIDYVFNDSYLFEGYLYKNGDKMDFLITDVLMKNDSVVMCDYGLRYAMLSEILFYDIKRPLKDLNNHISINIHPIVLKSSEMLIKILKSNFIYKDQLCCVEHVVNYRKKRYVEDVMENKRGFKKIEKSKYTDVYNVYNDKTNDKEGILYIKGIKESKKLRELFKVGDERVVLECLYNIKFSKWEPIF</sequence>